<organism evidence="1 2">
    <name type="scientific">Novosphingobium olei</name>
    <dbReference type="NCBI Taxonomy" id="2728851"/>
    <lineage>
        <taxon>Bacteria</taxon>
        <taxon>Pseudomonadati</taxon>
        <taxon>Pseudomonadota</taxon>
        <taxon>Alphaproteobacteria</taxon>
        <taxon>Sphingomonadales</taxon>
        <taxon>Sphingomonadaceae</taxon>
        <taxon>Novosphingobium</taxon>
    </lineage>
</organism>
<accession>A0A7Y0GCL7</accession>
<protein>
    <submittedName>
        <fullName evidence="1">Uncharacterized protein</fullName>
    </submittedName>
</protein>
<keyword evidence="2" id="KW-1185">Reference proteome</keyword>
<dbReference type="AlphaFoldDB" id="A0A7Y0GCL7"/>
<reference evidence="1 2" key="1">
    <citation type="submission" date="2020-04" db="EMBL/GenBank/DDBJ databases">
        <title>Novosphingobium sp. TW-4 isolated from soil.</title>
        <authorList>
            <person name="Dahal R.H."/>
            <person name="Chaudhary D.K."/>
        </authorList>
    </citation>
    <scope>NUCLEOTIDE SEQUENCE [LARGE SCALE GENOMIC DNA]</scope>
    <source>
        <strain evidence="1 2">TW-4</strain>
    </source>
</reference>
<evidence type="ECO:0000313" key="1">
    <source>
        <dbReference type="EMBL" id="NML96114.1"/>
    </source>
</evidence>
<gene>
    <name evidence="1" type="ORF">HHL27_20830</name>
</gene>
<sequence length="65" mass="7669">MRFDFYVFLADAEKRKRELGLADDDPFTEDLRNKGGARTQRKRAMLERLEQRACAVGRKPLRAHF</sequence>
<dbReference type="Proteomes" id="UP000583556">
    <property type="component" value="Unassembled WGS sequence"/>
</dbReference>
<evidence type="ECO:0000313" key="2">
    <source>
        <dbReference type="Proteomes" id="UP000583556"/>
    </source>
</evidence>
<proteinExistence type="predicted"/>
<name>A0A7Y0GCL7_9SPHN</name>
<dbReference type="EMBL" id="JABBGM010000017">
    <property type="protein sequence ID" value="NML96114.1"/>
    <property type="molecule type" value="Genomic_DNA"/>
</dbReference>
<comment type="caution">
    <text evidence="1">The sequence shown here is derived from an EMBL/GenBank/DDBJ whole genome shotgun (WGS) entry which is preliminary data.</text>
</comment>
<dbReference type="RefSeq" id="WP_169495319.1">
    <property type="nucleotide sequence ID" value="NZ_JABBGM010000017.1"/>
</dbReference>